<dbReference type="SUPFAM" id="SSF47413">
    <property type="entry name" value="lambda repressor-like DNA-binding domains"/>
    <property type="match status" value="1"/>
</dbReference>
<sequence length="118" mass="13651">MLHLREFRERSSLSQEEAASKLGLDRTSLSRIENDKQKIDPVLLFRMAKLYNASPEDLLGIQKKEEFSLSFRAKGNLDVESREILEKIERIVKNIIFLEGELNGEDAQRNRSRCIESA</sequence>
<dbReference type="CDD" id="cd00093">
    <property type="entry name" value="HTH_XRE"/>
    <property type="match status" value="1"/>
</dbReference>
<reference evidence="4" key="1">
    <citation type="journal article" date="2015" name="MBio">
        <title>Genome-resolved metagenomic analysis reveals roles for candidate phyla and other microbial community members in biogeochemical transformations in oil reservoirs.</title>
        <authorList>
            <person name="Hu P."/>
            <person name="Tom L."/>
            <person name="Singh A."/>
            <person name="Thomas B.C."/>
            <person name="Baker B.J."/>
            <person name="Piceno Y.M."/>
            <person name="Andersen G.L."/>
            <person name="Banfield J.F."/>
        </authorList>
    </citation>
    <scope>NUCLEOTIDE SEQUENCE [LARGE SCALE GENOMIC DNA]</scope>
    <source>
        <strain evidence="3">46_47</strain>
        <strain evidence="4">46_70</strain>
    </source>
</reference>
<name>A0A101HX96_9BACT</name>
<organism evidence="4 6">
    <name type="scientific">Mesotoga infera</name>
    <dbReference type="NCBI Taxonomy" id="1236046"/>
    <lineage>
        <taxon>Bacteria</taxon>
        <taxon>Thermotogati</taxon>
        <taxon>Thermotogota</taxon>
        <taxon>Thermotogae</taxon>
        <taxon>Kosmotogales</taxon>
        <taxon>Kosmotogaceae</taxon>
        <taxon>Mesotoga</taxon>
    </lineage>
</organism>
<evidence type="ECO:0000313" key="4">
    <source>
        <dbReference type="EMBL" id="KUK84464.1"/>
    </source>
</evidence>
<keyword evidence="1" id="KW-0238">DNA-binding</keyword>
<protein>
    <submittedName>
        <fullName evidence="4">Plasmid maintenance system antidote protein, XRE family</fullName>
    </submittedName>
</protein>
<evidence type="ECO:0000313" key="6">
    <source>
        <dbReference type="Proteomes" id="UP000055014"/>
    </source>
</evidence>
<evidence type="ECO:0000313" key="3">
    <source>
        <dbReference type="EMBL" id="KUK66231.1"/>
    </source>
</evidence>
<proteinExistence type="predicted"/>
<dbReference type="PANTHER" id="PTHR46558:SF4">
    <property type="entry name" value="DNA-BIDING PHAGE PROTEIN"/>
    <property type="match status" value="1"/>
</dbReference>
<dbReference type="EMBL" id="LGGH01000234">
    <property type="protein sequence ID" value="KUK66231.1"/>
    <property type="molecule type" value="Genomic_DNA"/>
</dbReference>
<dbReference type="AlphaFoldDB" id="A0A101HX96"/>
<accession>A0A101HX96</accession>
<dbReference type="InterPro" id="IPR010982">
    <property type="entry name" value="Lambda_DNA-bd_dom_sf"/>
</dbReference>
<dbReference type="SMART" id="SM00530">
    <property type="entry name" value="HTH_XRE"/>
    <property type="match status" value="1"/>
</dbReference>
<dbReference type="Pfam" id="PF01381">
    <property type="entry name" value="HTH_3"/>
    <property type="match status" value="1"/>
</dbReference>
<dbReference type="GO" id="GO:0003677">
    <property type="term" value="F:DNA binding"/>
    <property type="evidence" value="ECO:0007669"/>
    <property type="project" value="UniProtKB-KW"/>
</dbReference>
<dbReference type="Proteomes" id="UP000054260">
    <property type="component" value="Unassembled WGS sequence"/>
</dbReference>
<gene>
    <name evidence="3" type="ORF">XD86_1272</name>
    <name evidence="4" type="ORF">XE02_1669</name>
</gene>
<dbReference type="PANTHER" id="PTHR46558">
    <property type="entry name" value="TRACRIPTIONAL REGULATORY PROTEIN-RELATED-RELATED"/>
    <property type="match status" value="1"/>
</dbReference>
<dbReference type="Proteomes" id="UP000055014">
    <property type="component" value="Unassembled WGS sequence"/>
</dbReference>
<comment type="caution">
    <text evidence="4">The sequence shown here is derived from an EMBL/GenBank/DDBJ whole genome shotgun (WGS) entry which is preliminary data.</text>
</comment>
<feature type="domain" description="HTH cro/C1-type" evidence="2">
    <location>
        <begin position="4"/>
        <end position="58"/>
    </location>
</feature>
<dbReference type="PROSITE" id="PS50943">
    <property type="entry name" value="HTH_CROC1"/>
    <property type="match status" value="1"/>
</dbReference>
<dbReference type="EMBL" id="LGGW01000253">
    <property type="protein sequence ID" value="KUK84464.1"/>
    <property type="molecule type" value="Genomic_DNA"/>
</dbReference>
<dbReference type="InterPro" id="IPR001387">
    <property type="entry name" value="Cro/C1-type_HTH"/>
</dbReference>
<reference evidence="5 6" key="2">
    <citation type="journal article" date="2015" name="MBio">
        <title>Genome-Resolved Metagenomic Analysis Reveals Roles for Candidate Phyla and Other Microbial Community Members in Biogeochemical Transformations in Oil Reservoirs.</title>
        <authorList>
            <person name="Hu P."/>
            <person name="Tom L."/>
            <person name="Singh A."/>
            <person name="Thomas B.C."/>
            <person name="Baker B.J."/>
            <person name="Piceno Y.M."/>
            <person name="Andersen G.L."/>
            <person name="Banfield J.F."/>
        </authorList>
    </citation>
    <scope>NUCLEOTIDE SEQUENCE [LARGE SCALE GENOMIC DNA]</scope>
</reference>
<evidence type="ECO:0000259" key="2">
    <source>
        <dbReference type="PROSITE" id="PS50943"/>
    </source>
</evidence>
<evidence type="ECO:0000313" key="5">
    <source>
        <dbReference type="Proteomes" id="UP000054260"/>
    </source>
</evidence>
<evidence type="ECO:0000256" key="1">
    <source>
        <dbReference type="ARBA" id="ARBA00023125"/>
    </source>
</evidence>
<dbReference type="Gene3D" id="1.10.260.40">
    <property type="entry name" value="lambda repressor-like DNA-binding domains"/>
    <property type="match status" value="1"/>
</dbReference>